<dbReference type="Proteomes" id="UP000235836">
    <property type="component" value="Unassembled WGS sequence"/>
</dbReference>
<dbReference type="CDD" id="cd00085">
    <property type="entry name" value="HNHc"/>
    <property type="match status" value="1"/>
</dbReference>
<keyword evidence="2" id="KW-0540">Nuclease</keyword>
<comment type="caution">
    <text evidence="2">The sequence shown here is derived from an EMBL/GenBank/DDBJ whole genome shotgun (WGS) entry which is preliminary data.</text>
</comment>
<keyword evidence="2" id="KW-0255">Endonuclease</keyword>
<feature type="domain" description="HNH nuclease" evidence="1">
    <location>
        <begin position="151"/>
        <end position="203"/>
    </location>
</feature>
<gene>
    <name evidence="2" type="ORF">CJ203_04940</name>
</gene>
<dbReference type="GO" id="GO:0008270">
    <property type="term" value="F:zinc ion binding"/>
    <property type="evidence" value="ECO:0007669"/>
    <property type="project" value="InterPro"/>
</dbReference>
<dbReference type="EMBL" id="PNHG01000005">
    <property type="protein sequence ID" value="PMC64646.1"/>
    <property type="molecule type" value="Genomic_DNA"/>
</dbReference>
<keyword evidence="3" id="KW-1185">Reference proteome</keyword>
<dbReference type="GO" id="GO:0004519">
    <property type="term" value="F:endonuclease activity"/>
    <property type="evidence" value="ECO:0007669"/>
    <property type="project" value="UniProtKB-KW"/>
</dbReference>
<dbReference type="SMART" id="SM00507">
    <property type="entry name" value="HNHc"/>
    <property type="match status" value="1"/>
</dbReference>
<proteinExistence type="predicted"/>
<evidence type="ECO:0000313" key="2">
    <source>
        <dbReference type="EMBL" id="PMC64646.1"/>
    </source>
</evidence>
<name>A0A2N6T5P9_9CORY</name>
<organism evidence="2 3">
    <name type="scientific">Corynebacterium tuscaniense</name>
    <dbReference type="NCBI Taxonomy" id="302449"/>
    <lineage>
        <taxon>Bacteria</taxon>
        <taxon>Bacillati</taxon>
        <taxon>Actinomycetota</taxon>
        <taxon>Actinomycetes</taxon>
        <taxon>Mycobacteriales</taxon>
        <taxon>Corynebacteriaceae</taxon>
        <taxon>Corynebacterium</taxon>
    </lineage>
</organism>
<protein>
    <submittedName>
        <fullName evidence="2">HNH endonuclease</fullName>
    </submittedName>
</protein>
<dbReference type="Pfam" id="PF01844">
    <property type="entry name" value="HNH"/>
    <property type="match status" value="1"/>
</dbReference>
<keyword evidence="2" id="KW-0378">Hydrolase</keyword>
<dbReference type="AlphaFoldDB" id="A0A2N6T5P9"/>
<dbReference type="GO" id="GO:0003676">
    <property type="term" value="F:nucleic acid binding"/>
    <property type="evidence" value="ECO:0007669"/>
    <property type="project" value="InterPro"/>
</dbReference>
<dbReference type="Gene3D" id="1.10.30.50">
    <property type="match status" value="1"/>
</dbReference>
<evidence type="ECO:0000313" key="3">
    <source>
        <dbReference type="Proteomes" id="UP000235836"/>
    </source>
</evidence>
<accession>A0A2N6T5P9</accession>
<dbReference type="InterPro" id="IPR002711">
    <property type="entry name" value="HNH"/>
</dbReference>
<evidence type="ECO:0000259" key="1">
    <source>
        <dbReference type="SMART" id="SM00507"/>
    </source>
</evidence>
<dbReference type="InterPro" id="IPR003615">
    <property type="entry name" value="HNH_nuc"/>
</dbReference>
<sequence>MALAKKLIPAKKKPPQIGVSFSTSQEGNRTVAITGSERDITDLEYELNRNLDGSKPAGPQLVQSFLNLMRGGGGGAPAVPRPQLLIPLPEYVRIIDGHGDDVILADGTTMTGAEYVNQFVATHENRLEAVLFHPTHGAVNLYREARFANDKQRDLVRATMPVCAGPGCRRGADSCEIHHITAWKNGGETNLSNLAPLCRYHNRVNDDDAHRARRGRIEMLVGTPTWVSPRGRLLPPGVDNPHRRFGAMNSLYGTGVEV</sequence>
<reference evidence="2 3" key="1">
    <citation type="submission" date="2017-09" db="EMBL/GenBank/DDBJ databases">
        <title>Bacterial strain isolated from the female urinary microbiota.</title>
        <authorList>
            <person name="Thomas-White K."/>
            <person name="Kumar N."/>
            <person name="Forster S."/>
            <person name="Putonti C."/>
            <person name="Lawley T."/>
            <person name="Wolfe A.J."/>
        </authorList>
    </citation>
    <scope>NUCLEOTIDE SEQUENCE [LARGE SCALE GENOMIC DNA]</scope>
    <source>
        <strain evidence="2 3">UMB0792</strain>
    </source>
</reference>